<protein>
    <submittedName>
        <fullName evidence="2">Jg16674 protein</fullName>
    </submittedName>
</protein>
<proteinExistence type="predicted"/>
<organism evidence="2 3">
    <name type="scientific">Pararge aegeria aegeria</name>
    <dbReference type="NCBI Taxonomy" id="348720"/>
    <lineage>
        <taxon>Eukaryota</taxon>
        <taxon>Metazoa</taxon>
        <taxon>Ecdysozoa</taxon>
        <taxon>Arthropoda</taxon>
        <taxon>Hexapoda</taxon>
        <taxon>Insecta</taxon>
        <taxon>Pterygota</taxon>
        <taxon>Neoptera</taxon>
        <taxon>Endopterygota</taxon>
        <taxon>Lepidoptera</taxon>
        <taxon>Glossata</taxon>
        <taxon>Ditrysia</taxon>
        <taxon>Papilionoidea</taxon>
        <taxon>Nymphalidae</taxon>
        <taxon>Satyrinae</taxon>
        <taxon>Satyrini</taxon>
        <taxon>Parargina</taxon>
        <taxon>Pararge</taxon>
    </lineage>
</organism>
<comment type="caution">
    <text evidence="2">The sequence shown here is derived from an EMBL/GenBank/DDBJ whole genome shotgun (WGS) entry which is preliminary data.</text>
</comment>
<dbReference type="OrthoDB" id="7701249at2759"/>
<evidence type="ECO:0000313" key="3">
    <source>
        <dbReference type="Proteomes" id="UP000838756"/>
    </source>
</evidence>
<dbReference type="AlphaFoldDB" id="A0A8S4RER4"/>
<feature type="compositionally biased region" description="Polar residues" evidence="1">
    <location>
        <begin position="65"/>
        <end position="74"/>
    </location>
</feature>
<reference evidence="2" key="1">
    <citation type="submission" date="2022-03" db="EMBL/GenBank/DDBJ databases">
        <authorList>
            <person name="Lindestad O."/>
        </authorList>
    </citation>
    <scope>NUCLEOTIDE SEQUENCE</scope>
</reference>
<evidence type="ECO:0000256" key="1">
    <source>
        <dbReference type="SAM" id="MobiDB-lite"/>
    </source>
</evidence>
<feature type="region of interest" description="Disordered" evidence="1">
    <location>
        <begin position="56"/>
        <end position="119"/>
    </location>
</feature>
<evidence type="ECO:0000313" key="2">
    <source>
        <dbReference type="EMBL" id="CAH2234225.1"/>
    </source>
</evidence>
<feature type="compositionally biased region" description="Low complexity" evidence="1">
    <location>
        <begin position="97"/>
        <end position="119"/>
    </location>
</feature>
<keyword evidence="3" id="KW-1185">Reference proteome</keyword>
<sequence length="119" mass="13153">MFSENIVWTAACLRVLNNVLKAIGSFLFGEKLTDTLKAAKAISKSGAEIKITPPVRKPPLAQKQRLATVQTSNRKPPLLAARQAGAARRFEPTDTAQRSQQPQQQRQPPRSQQPTGPRR</sequence>
<name>A0A8S4RER4_9NEOP</name>
<dbReference type="Proteomes" id="UP000838756">
    <property type="component" value="Unassembled WGS sequence"/>
</dbReference>
<gene>
    <name evidence="2" type="primary">jg16674</name>
    <name evidence="2" type="ORF">PAEG_LOCUS12092</name>
</gene>
<accession>A0A8S4RER4</accession>
<dbReference type="EMBL" id="CAKXAJ010025036">
    <property type="protein sequence ID" value="CAH2234225.1"/>
    <property type="molecule type" value="Genomic_DNA"/>
</dbReference>